<organism evidence="2">
    <name type="scientific">Cacopsylla melanoneura</name>
    <dbReference type="NCBI Taxonomy" id="428564"/>
    <lineage>
        <taxon>Eukaryota</taxon>
        <taxon>Metazoa</taxon>
        <taxon>Ecdysozoa</taxon>
        <taxon>Arthropoda</taxon>
        <taxon>Hexapoda</taxon>
        <taxon>Insecta</taxon>
        <taxon>Pterygota</taxon>
        <taxon>Neoptera</taxon>
        <taxon>Paraneoptera</taxon>
        <taxon>Hemiptera</taxon>
        <taxon>Sternorrhyncha</taxon>
        <taxon>Psylloidea</taxon>
        <taxon>Psyllidae</taxon>
        <taxon>Psyllinae</taxon>
        <taxon>Cacopsylla</taxon>
    </lineage>
</organism>
<feature type="region of interest" description="Disordered" evidence="1">
    <location>
        <begin position="1"/>
        <end position="69"/>
    </location>
</feature>
<accession>A0A8D8TXM5</accession>
<sequence>MERKKNKKTPKYFTILNSQDRKNPPKQRIQSQLRDEDDGRERRVRKRKKGGINRKRKKTQKTKRTRREEEKWKLIDKKYELKTKYFAKTNTVPALPQFI</sequence>
<dbReference type="EMBL" id="HBUF01319820">
    <property type="protein sequence ID" value="CAG6694754.1"/>
    <property type="molecule type" value="Transcribed_RNA"/>
</dbReference>
<feature type="compositionally biased region" description="Basic residues" evidence="1">
    <location>
        <begin position="42"/>
        <end position="65"/>
    </location>
</feature>
<dbReference type="AlphaFoldDB" id="A0A8D8TXM5"/>
<proteinExistence type="predicted"/>
<evidence type="ECO:0000256" key="1">
    <source>
        <dbReference type="SAM" id="MobiDB-lite"/>
    </source>
</evidence>
<feature type="compositionally biased region" description="Basic residues" evidence="1">
    <location>
        <begin position="1"/>
        <end position="10"/>
    </location>
</feature>
<protein>
    <submittedName>
        <fullName evidence="2">Uncharacterized protein</fullName>
    </submittedName>
</protein>
<evidence type="ECO:0000313" key="2">
    <source>
        <dbReference type="EMBL" id="CAG6694754.1"/>
    </source>
</evidence>
<name>A0A8D8TXM5_9HEMI</name>
<reference evidence="2" key="1">
    <citation type="submission" date="2021-05" db="EMBL/GenBank/DDBJ databases">
        <authorList>
            <person name="Alioto T."/>
            <person name="Alioto T."/>
            <person name="Gomez Garrido J."/>
        </authorList>
    </citation>
    <scope>NUCLEOTIDE SEQUENCE</scope>
</reference>